<name>A0A0X1KN48_9EURY</name>
<proteinExistence type="predicted"/>
<sequence>MLRNETDTPTFKAALFTVFIAFAGIVALAAKIRAEIKREMGQ</sequence>
<evidence type="ECO:0000313" key="2">
    <source>
        <dbReference type="EMBL" id="AJC72678.1"/>
    </source>
</evidence>
<dbReference type="EMBL" id="CP007140">
    <property type="protein sequence ID" value="AJC72678.1"/>
    <property type="molecule type" value="Genomic_DNA"/>
</dbReference>
<accession>A0A0X1KN48</accession>
<keyword evidence="3" id="KW-1185">Reference proteome</keyword>
<dbReference type="KEGG" id="tgy:X802_02920"/>
<protein>
    <submittedName>
        <fullName evidence="2">Uncharacterized protein</fullName>
    </submittedName>
</protein>
<organism evidence="2 3">
    <name type="scientific">Thermococcus guaymasensis DSM 11113</name>
    <dbReference type="NCBI Taxonomy" id="1432656"/>
    <lineage>
        <taxon>Archaea</taxon>
        <taxon>Methanobacteriati</taxon>
        <taxon>Methanobacteriota</taxon>
        <taxon>Thermococci</taxon>
        <taxon>Thermococcales</taxon>
        <taxon>Thermococcaceae</taxon>
        <taxon>Thermococcus</taxon>
    </lineage>
</organism>
<dbReference type="Proteomes" id="UP000062043">
    <property type="component" value="Chromosome"/>
</dbReference>
<keyword evidence="1" id="KW-1133">Transmembrane helix</keyword>
<feature type="transmembrane region" description="Helical" evidence="1">
    <location>
        <begin position="12"/>
        <end position="30"/>
    </location>
</feature>
<keyword evidence="1" id="KW-0472">Membrane</keyword>
<evidence type="ECO:0000313" key="3">
    <source>
        <dbReference type="Proteomes" id="UP000062043"/>
    </source>
</evidence>
<evidence type="ECO:0000256" key="1">
    <source>
        <dbReference type="SAM" id="Phobius"/>
    </source>
</evidence>
<gene>
    <name evidence="2" type="ORF">X802_02920</name>
</gene>
<dbReference type="PATRIC" id="fig|1432656.3.peg.561"/>
<dbReference type="STRING" id="1432656.X802_02920"/>
<keyword evidence="1" id="KW-0812">Transmembrane</keyword>
<reference evidence="2 3" key="1">
    <citation type="submission" date="2014-01" db="EMBL/GenBank/DDBJ databases">
        <title>Genome sequencing of Thermococcus guaymasensis.</title>
        <authorList>
            <person name="Zhang X."/>
            <person name="Alvare G."/>
            <person name="Fristensky B."/>
            <person name="Chen L."/>
            <person name="Suen T."/>
            <person name="Chen Q."/>
            <person name="Ma K."/>
        </authorList>
    </citation>
    <scope>NUCLEOTIDE SEQUENCE [LARGE SCALE GENOMIC DNA]</scope>
    <source>
        <strain evidence="2 3">DSM 11113</strain>
    </source>
</reference>
<dbReference type="AlphaFoldDB" id="A0A0X1KN48"/>